<evidence type="ECO:0000313" key="3">
    <source>
        <dbReference type="EMBL" id="PTD02145.1"/>
    </source>
</evidence>
<feature type="transmembrane region" description="Helical" evidence="2">
    <location>
        <begin position="20"/>
        <end position="43"/>
    </location>
</feature>
<name>A0A2T4GF93_FUSCU</name>
<dbReference type="OrthoDB" id="5087000at2759"/>
<dbReference type="EMBL" id="PVEM01000023">
    <property type="protein sequence ID" value="PTD02145.1"/>
    <property type="molecule type" value="Genomic_DNA"/>
</dbReference>
<gene>
    <name evidence="3" type="ORF">FCULG_00012134</name>
</gene>
<evidence type="ECO:0000313" key="4">
    <source>
        <dbReference type="Proteomes" id="UP000241587"/>
    </source>
</evidence>
<evidence type="ECO:0000256" key="1">
    <source>
        <dbReference type="SAM" id="MobiDB-lite"/>
    </source>
</evidence>
<keyword evidence="2" id="KW-0472">Membrane</keyword>
<feature type="compositionally biased region" description="Basic and acidic residues" evidence="1">
    <location>
        <begin position="119"/>
        <end position="144"/>
    </location>
</feature>
<dbReference type="AlphaFoldDB" id="A0A2T4GF93"/>
<keyword evidence="2" id="KW-0812">Transmembrane</keyword>
<sequence>MPKRGEVYPTTSSGLSTGTIAGIAVGAIAAGAAVIGILVWLWLQQRKKNGDKLESNPPSFLKPENSWATEFKLEWTVNALAELPPTNYAAAELPPESAPIYEMDTMPTKPVEMPGSILEDGKKEEKEEKEEKKKKKEDQKRQDV</sequence>
<organism evidence="3 4">
    <name type="scientific">Fusarium culmorum</name>
    <dbReference type="NCBI Taxonomy" id="5516"/>
    <lineage>
        <taxon>Eukaryota</taxon>
        <taxon>Fungi</taxon>
        <taxon>Dikarya</taxon>
        <taxon>Ascomycota</taxon>
        <taxon>Pezizomycotina</taxon>
        <taxon>Sordariomycetes</taxon>
        <taxon>Hypocreomycetidae</taxon>
        <taxon>Hypocreales</taxon>
        <taxon>Nectriaceae</taxon>
        <taxon>Fusarium</taxon>
    </lineage>
</organism>
<keyword evidence="4" id="KW-1185">Reference proteome</keyword>
<evidence type="ECO:0000256" key="2">
    <source>
        <dbReference type="SAM" id="Phobius"/>
    </source>
</evidence>
<comment type="caution">
    <text evidence="3">The sequence shown here is derived from an EMBL/GenBank/DDBJ whole genome shotgun (WGS) entry which is preliminary data.</text>
</comment>
<reference evidence="3 4" key="1">
    <citation type="submission" date="2018-02" db="EMBL/GenBank/DDBJ databases">
        <title>Fusarium culmorum secondary metabolites in fungal-bacterial-plant interactions.</title>
        <authorList>
            <person name="Schmidt R."/>
        </authorList>
    </citation>
    <scope>NUCLEOTIDE SEQUENCE [LARGE SCALE GENOMIC DNA]</scope>
    <source>
        <strain evidence="3 4">PV</strain>
    </source>
</reference>
<keyword evidence="2" id="KW-1133">Transmembrane helix</keyword>
<dbReference type="Proteomes" id="UP000241587">
    <property type="component" value="Unassembled WGS sequence"/>
</dbReference>
<accession>A0A2T4GF93</accession>
<proteinExistence type="predicted"/>
<protein>
    <submittedName>
        <fullName evidence="3">Uncharacterized protein</fullName>
    </submittedName>
</protein>
<feature type="region of interest" description="Disordered" evidence="1">
    <location>
        <begin position="100"/>
        <end position="144"/>
    </location>
</feature>